<reference evidence="3 4" key="1">
    <citation type="submission" date="2023-07" db="EMBL/GenBank/DDBJ databases">
        <title>Genomic Encyclopedia of Type Strains, Phase IV (KMG-IV): sequencing the most valuable type-strain genomes for metagenomic binning, comparative biology and taxonomic classification.</title>
        <authorList>
            <person name="Goeker M."/>
        </authorList>
    </citation>
    <scope>NUCLEOTIDE SEQUENCE [LARGE SCALE GENOMIC DNA]</scope>
    <source>
        <strain evidence="3 4">DSM 27848</strain>
    </source>
</reference>
<dbReference type="SUPFAM" id="SSF53756">
    <property type="entry name" value="UDP-Glycosyltransferase/glycogen phosphorylase"/>
    <property type="match status" value="1"/>
</dbReference>
<evidence type="ECO:0000313" key="3">
    <source>
        <dbReference type="EMBL" id="MDQ0344173.1"/>
    </source>
</evidence>
<accession>A0ABU0D740</accession>
<dbReference type="Gene3D" id="3.40.50.2000">
    <property type="entry name" value="Glycogen Phosphorylase B"/>
    <property type="match status" value="1"/>
</dbReference>
<organism evidence="3 4">
    <name type="scientific">Lederbergia wuyishanensis</name>
    <dbReference type="NCBI Taxonomy" id="1347903"/>
    <lineage>
        <taxon>Bacteria</taxon>
        <taxon>Bacillati</taxon>
        <taxon>Bacillota</taxon>
        <taxon>Bacilli</taxon>
        <taxon>Bacillales</taxon>
        <taxon>Bacillaceae</taxon>
        <taxon>Lederbergia</taxon>
    </lineage>
</organism>
<proteinExistence type="predicted"/>
<sequence>MRILVLESHPMWIHGLPNGFKDLGHSVKISGPLSDQVLKELLKEFQPELILSMGWGPENDSPFKQERIFKWVNASGIPHVYWATEDPTHTTTFTLPFIKIVQPDFIFTISDLRVEEYKQMGIGAAHMDFGFHHSVHHPVMPLTKYESDLAVVANAYPTKLAQYPNHFRHESLKILISPLLKNNVKMDFYGAFWDKMGTYFGKDIPKSWQHGYLDYTEANKVYNSAKIVLGLQNHPTQLTQRTYEILGSGGFLITQDTPEIRRLFTPNQDLVVSSSPDETIKLVNFYLSHPKERERIRKDGLKTVQKHSYKARAEYLLEVLRFYQVIPDYLC</sequence>
<evidence type="ECO:0000259" key="1">
    <source>
        <dbReference type="Pfam" id="PF12996"/>
    </source>
</evidence>
<feature type="domain" description="Spore protein YkvP/CgeB glycosyl transferase-like" evidence="2">
    <location>
        <begin position="174"/>
        <end position="318"/>
    </location>
</feature>
<name>A0ABU0D740_9BACI</name>
<dbReference type="Pfam" id="PF13524">
    <property type="entry name" value="Glyco_trans_1_2"/>
    <property type="match status" value="1"/>
</dbReference>
<dbReference type="InterPro" id="IPR055259">
    <property type="entry name" value="YkvP/CgeB_Glyco_trans-like"/>
</dbReference>
<dbReference type="EMBL" id="JAUSUO010000008">
    <property type="protein sequence ID" value="MDQ0344173.1"/>
    <property type="molecule type" value="Genomic_DNA"/>
</dbReference>
<keyword evidence="4" id="KW-1185">Reference proteome</keyword>
<protein>
    <submittedName>
        <fullName evidence="3">Spore maturation protein CgeB</fullName>
    </submittedName>
</protein>
<dbReference type="RefSeq" id="WP_244682449.1">
    <property type="nucleotide sequence ID" value="NZ_JALIRM010000011.1"/>
</dbReference>
<feature type="domain" description="Spore protein YkvP N-terminal" evidence="1">
    <location>
        <begin position="3"/>
        <end position="109"/>
    </location>
</feature>
<comment type="caution">
    <text evidence="3">The sequence shown here is derived from an EMBL/GenBank/DDBJ whole genome shotgun (WGS) entry which is preliminary data.</text>
</comment>
<dbReference type="Proteomes" id="UP001232343">
    <property type="component" value="Unassembled WGS sequence"/>
</dbReference>
<evidence type="ECO:0000259" key="2">
    <source>
        <dbReference type="Pfam" id="PF13524"/>
    </source>
</evidence>
<dbReference type="InterPro" id="IPR024542">
    <property type="entry name" value="YkvP_N"/>
</dbReference>
<dbReference type="Pfam" id="PF12996">
    <property type="entry name" value="DUF3880"/>
    <property type="match status" value="1"/>
</dbReference>
<gene>
    <name evidence="3" type="ORF">J2S14_003014</name>
</gene>
<evidence type="ECO:0000313" key="4">
    <source>
        <dbReference type="Proteomes" id="UP001232343"/>
    </source>
</evidence>